<evidence type="ECO:0000259" key="2">
    <source>
        <dbReference type="Pfam" id="PF07675"/>
    </source>
</evidence>
<accession>A0A929RWV0</accession>
<feature type="domain" description="Cleaved adhesin" evidence="2">
    <location>
        <begin position="1275"/>
        <end position="1401"/>
    </location>
</feature>
<dbReference type="NCBIfam" id="NF038128">
    <property type="entry name" value="choice_anch_J"/>
    <property type="match status" value="2"/>
</dbReference>
<name>A0A929RWV0_9BACT</name>
<reference evidence="3" key="1">
    <citation type="submission" date="2020-04" db="EMBL/GenBank/DDBJ databases">
        <title>Deep metagenomics examines the oral microbiome during advanced dental caries in children, revealing novel taxa and co-occurrences with host molecules.</title>
        <authorList>
            <person name="Baker J.L."/>
            <person name="Morton J.T."/>
            <person name="Dinis M."/>
            <person name="Alvarez R."/>
            <person name="Tran N.C."/>
            <person name="Knight R."/>
            <person name="Edlund A."/>
        </authorList>
    </citation>
    <scope>NUCLEOTIDE SEQUENCE</scope>
    <source>
        <strain evidence="3">JCVI_34_bin.1</strain>
    </source>
</reference>
<sequence length="1511" mass="165910">MTRSLSTLMTGTLLLSMVFSGSSMAQVDLRQRPTHPIGGAKEKMETQVDLQKNYPAWAPVKLRHSQSNNLRTTSINLKRTAQQTKSTALPGLLDTPAPTTLWGNVIYQKSWGDEETHYGFYSFSTAAPMAPLNLLAEDPTMIANGGSGVVNGVMHTVFLDLSLSMWGVINAYHRQYDPSSWQRVAPEQKIDLSLAAFETAQDQTTGEIYGEFYNSDLTQREFGVIDFENETRTTFGTTTKAYVALGLSSDGYLYGVATDGNLYKIDKTNGAETMIGSTGVQILDAEGSYFNQSGEIDQKTNTFYWASVDNQEQCVLYTVDLTTGAVTKVSDFPNGDVVLALTVPKPLAAPGAPAAAEELGTAFNQASLSGKVNFKAPTKTYDGSALTGELTYRVSQGKKLLASGKTQPGADVAANVTVEKEGMVRFVVQLENAAGPGLFARLEKWIGYDEPKAIEGATLTIDNTTGAVDLTWTAPTSTIHEGYLGPLTYDVVRYPDSTKVVTKGTNTRFAETLQKGDMKYYTYGVIAHNGTQQSVESLSNGAILGDTVSLPYLENFVTPASMNLYKIIDVNGDGKTWDWNPYASWEKGTTGQAATYQYNKDMDADDWMLTPPVYMKQGYLYHLTFKTRSRLNKYKERLEVKFGKGDNVEDMTNEILPPTEIASQEYITYEKDLKIGADGKYRIGFHAISPKDQLLLYIDSVLIEKGVALNAPDTVKNFTITPDPQAGKKATITFTTPTVDIDGQPLSGLFRYTVEREGKGVVRMIEYPARGKQYTFEDEVGESGFATYTIYCTNKNGDGRKLSKRAYVGLDVPKAPANGRLTDLQNSIKIDWDAVERIGTNGGVVLPENVLYQVYNIVYDSKGKPNVEVLDETNQTTYQITRNTEEGSQEFVFYALSAKNDAGISTIAGTKGIVVGTPYTLPLAESVSGGKLSTLWWLDRTGSTSFALTGALTYDNDGGAFVFNTKAAGDEAYLNTGKITLKGTKHPQLTFYHYSLPGKPMKLQVEVRKPDNTLVKVGQFDYATFTGEEGWQKMVCNLDPNLFAKERFIEIGFHVISGEAKVPICIDNISLRNLNERDLKVSLSAPDMMIKGETARTTISVENYGAEAVNTYKVRLTAADELIKEATAEQPIQPGEVRNLDIDYKAGVLLGGNNVRLKAEIIYDEDQDKDNNTDEATVMLKDSELPKPENVTIQNKSGNNTTLNWAAPSLSEQTITDDFEFYTPWSIDTFGDWTTIDGDKGLTGGFWKSYPYKHQGTPFAFIAFNPESLFTGCIENNPSLAPHSGDQFLAAVYSSDANGEDFLDADNWLVSPKLSGKAQTINLWINNLKMSSKDYVEQVDILYSTTGRKAEDFRKIGETHAIAGGAFQNLSIEIPEGAKYFAIHHITEKDNACLLMIDDVTFAKGFEAPKGYNVYRDGKLIISLDSNTLKLDDNAGTEGAHTYGVTAVYEKGESQPVMINVTTALQLIEALSGKPVDIYTIDGRLIGKGLDSLPRLERGIYVINGQKVVVK</sequence>
<protein>
    <submittedName>
        <fullName evidence="3">Adhesin</fullName>
    </submittedName>
</protein>
<dbReference type="Proteomes" id="UP000704068">
    <property type="component" value="Unassembled WGS sequence"/>
</dbReference>
<feature type="signal peptide" evidence="1">
    <location>
        <begin position="1"/>
        <end position="25"/>
    </location>
</feature>
<proteinExistence type="predicted"/>
<dbReference type="Gene3D" id="2.60.120.200">
    <property type="match status" value="2"/>
</dbReference>
<gene>
    <name evidence="3" type="ORF">HXK21_07070</name>
</gene>
<dbReference type="EMBL" id="JABZGR010000023">
    <property type="protein sequence ID" value="MBF0970787.1"/>
    <property type="molecule type" value="Genomic_DNA"/>
</dbReference>
<dbReference type="RefSeq" id="WP_303764434.1">
    <property type="nucleotide sequence ID" value="NZ_JABZGR010000023.1"/>
</dbReference>
<evidence type="ECO:0000313" key="3">
    <source>
        <dbReference type="EMBL" id="MBF0970787.1"/>
    </source>
</evidence>
<dbReference type="InterPro" id="IPR011628">
    <property type="entry name" value="Cleaved_adhesin"/>
</dbReference>
<organism evidence="3 4">
    <name type="scientific">Alloprevotella tannerae</name>
    <dbReference type="NCBI Taxonomy" id="76122"/>
    <lineage>
        <taxon>Bacteria</taxon>
        <taxon>Pseudomonadati</taxon>
        <taxon>Bacteroidota</taxon>
        <taxon>Bacteroidia</taxon>
        <taxon>Bacteroidales</taxon>
        <taxon>Prevotellaceae</taxon>
        <taxon>Alloprevotella</taxon>
    </lineage>
</organism>
<dbReference type="Gene3D" id="2.60.40.10">
    <property type="entry name" value="Immunoglobulins"/>
    <property type="match status" value="2"/>
</dbReference>
<dbReference type="SUPFAM" id="SSF63825">
    <property type="entry name" value="YWTD domain"/>
    <property type="match status" value="1"/>
</dbReference>
<feature type="chain" id="PRO_5037725516" evidence="1">
    <location>
        <begin position="26"/>
        <end position="1511"/>
    </location>
</feature>
<dbReference type="InterPro" id="IPR013783">
    <property type="entry name" value="Ig-like_fold"/>
</dbReference>
<feature type="domain" description="Cleaved adhesin" evidence="2">
    <location>
        <begin position="556"/>
        <end position="659"/>
    </location>
</feature>
<comment type="caution">
    <text evidence="3">The sequence shown here is derived from an EMBL/GenBank/DDBJ whole genome shotgun (WGS) entry which is preliminary data.</text>
</comment>
<dbReference type="Pfam" id="PF07675">
    <property type="entry name" value="Cleaved_Adhesin"/>
    <property type="match status" value="2"/>
</dbReference>
<evidence type="ECO:0000256" key="1">
    <source>
        <dbReference type="SAM" id="SignalP"/>
    </source>
</evidence>
<keyword evidence="1" id="KW-0732">Signal</keyword>
<evidence type="ECO:0000313" key="4">
    <source>
        <dbReference type="Proteomes" id="UP000704068"/>
    </source>
</evidence>